<protein>
    <submittedName>
        <fullName evidence="2">Uncharacterized protein</fullName>
    </submittedName>
</protein>
<evidence type="ECO:0000313" key="2">
    <source>
        <dbReference type="EMBL" id="MBA4630488.1"/>
    </source>
</evidence>
<name>A0A7C9D5Z0_OPUST</name>
<reference evidence="2" key="1">
    <citation type="journal article" date="2013" name="J. Plant Res.">
        <title>Effect of fungi and light on seed germination of three Opuntia species from semiarid lands of central Mexico.</title>
        <authorList>
            <person name="Delgado-Sanchez P."/>
            <person name="Jimenez-Bremont J.F."/>
            <person name="Guerrero-Gonzalez Mde L."/>
            <person name="Flores J."/>
        </authorList>
    </citation>
    <scope>NUCLEOTIDE SEQUENCE</scope>
    <source>
        <tissue evidence="2">Cladode</tissue>
    </source>
</reference>
<dbReference type="AlphaFoldDB" id="A0A7C9D5Z0"/>
<dbReference type="EMBL" id="GISG01073968">
    <property type="protein sequence ID" value="MBA4630488.1"/>
    <property type="molecule type" value="Transcribed_RNA"/>
</dbReference>
<feature type="transmembrane region" description="Helical" evidence="1">
    <location>
        <begin position="140"/>
        <end position="158"/>
    </location>
</feature>
<reference evidence="2" key="2">
    <citation type="submission" date="2020-07" db="EMBL/GenBank/DDBJ databases">
        <authorList>
            <person name="Vera ALvarez R."/>
            <person name="Arias-Moreno D.M."/>
            <person name="Jimenez-Jacinto V."/>
            <person name="Jimenez-Bremont J.F."/>
            <person name="Swaminathan K."/>
            <person name="Moose S.P."/>
            <person name="Guerrero-Gonzalez M.L."/>
            <person name="Marino-Ramirez L."/>
            <person name="Landsman D."/>
            <person name="Rodriguez-Kessler M."/>
            <person name="Delgado-Sanchez P."/>
        </authorList>
    </citation>
    <scope>NUCLEOTIDE SEQUENCE</scope>
    <source>
        <tissue evidence="2">Cladode</tissue>
    </source>
</reference>
<accession>A0A7C9D5Z0</accession>
<keyword evidence="1" id="KW-0472">Membrane</keyword>
<organism evidence="2">
    <name type="scientific">Opuntia streptacantha</name>
    <name type="common">Prickly pear cactus</name>
    <name type="synonym">Opuntia cardona</name>
    <dbReference type="NCBI Taxonomy" id="393608"/>
    <lineage>
        <taxon>Eukaryota</taxon>
        <taxon>Viridiplantae</taxon>
        <taxon>Streptophyta</taxon>
        <taxon>Embryophyta</taxon>
        <taxon>Tracheophyta</taxon>
        <taxon>Spermatophyta</taxon>
        <taxon>Magnoliopsida</taxon>
        <taxon>eudicotyledons</taxon>
        <taxon>Gunneridae</taxon>
        <taxon>Pentapetalae</taxon>
        <taxon>Caryophyllales</taxon>
        <taxon>Cactineae</taxon>
        <taxon>Cactaceae</taxon>
        <taxon>Opuntioideae</taxon>
        <taxon>Opuntia</taxon>
    </lineage>
</organism>
<dbReference type="EMBL" id="GISG01073969">
    <property type="protein sequence ID" value="MBA4630489.1"/>
    <property type="molecule type" value="Transcribed_RNA"/>
</dbReference>
<proteinExistence type="predicted"/>
<feature type="transmembrane region" description="Helical" evidence="1">
    <location>
        <begin position="113"/>
        <end position="134"/>
    </location>
</feature>
<sequence length="191" mass="20855">MGSYRYDLPLPRPPHPPLPLPPLPLPPLPPLLPPYDIRSSALFTKGFWKPPPPRPLLAALLLEPFRAAGRFPPAAVVPEGTADFTASFQERLIFLSPMNDGEALCSGCVMARILLQVFSPVVAFCFSILIFSFTSSDADAILLFCSSIPWVSFFIVALDSSSTQVNLSVKSLKYSEKSSPILSEGWPVIIL</sequence>
<evidence type="ECO:0000256" key="1">
    <source>
        <dbReference type="SAM" id="Phobius"/>
    </source>
</evidence>
<keyword evidence="1" id="KW-0812">Transmembrane</keyword>
<keyword evidence="1" id="KW-1133">Transmembrane helix</keyword>